<protein>
    <submittedName>
        <fullName evidence="2">Uncharacterized protein</fullName>
    </submittedName>
</protein>
<gene>
    <name evidence="2" type="ORF">A9Q75_06590</name>
</gene>
<name>A0A1Y5EMR8_COLPS</name>
<dbReference type="AlphaFoldDB" id="A0A1Y5EMR8"/>
<feature type="transmembrane region" description="Helical" evidence="1">
    <location>
        <begin position="31"/>
        <end position="55"/>
    </location>
</feature>
<proteinExistence type="predicted"/>
<reference evidence="3" key="1">
    <citation type="journal article" date="2017" name="Proc. Natl. Acad. Sci. U.S.A.">
        <title>Simulation of Deepwater Horizon oil plume reveals substrate specialization within a complex community of hydrocarbon degraders.</title>
        <authorList>
            <person name="Hu P."/>
            <person name="Dubinsky E.A."/>
            <person name="Probst A.J."/>
            <person name="Wang J."/>
            <person name="Sieber C.M.K."/>
            <person name="Tom L.M."/>
            <person name="Gardinali P."/>
            <person name="Banfield J.F."/>
            <person name="Atlas R.M."/>
            <person name="Andersen G.L."/>
        </authorList>
    </citation>
    <scope>NUCLEOTIDE SEQUENCE [LARGE SCALE GENOMIC DNA]</scope>
</reference>
<keyword evidence="1" id="KW-1133">Transmembrane helix</keyword>
<feature type="transmembrane region" description="Helical" evidence="1">
    <location>
        <begin position="9"/>
        <end position="25"/>
    </location>
</feature>
<dbReference type="Proteomes" id="UP000243053">
    <property type="component" value="Unassembled WGS sequence"/>
</dbReference>
<keyword evidence="1" id="KW-0472">Membrane</keyword>
<comment type="caution">
    <text evidence="2">The sequence shown here is derived from an EMBL/GenBank/DDBJ whole genome shotgun (WGS) entry which is preliminary data.</text>
</comment>
<feature type="transmembrane region" description="Helical" evidence="1">
    <location>
        <begin position="67"/>
        <end position="85"/>
    </location>
</feature>
<keyword evidence="1" id="KW-0812">Transmembrane</keyword>
<evidence type="ECO:0000313" key="2">
    <source>
        <dbReference type="EMBL" id="OUR82374.1"/>
    </source>
</evidence>
<dbReference type="EMBL" id="MAAF01000040">
    <property type="protein sequence ID" value="OUR82374.1"/>
    <property type="molecule type" value="Genomic_DNA"/>
</dbReference>
<evidence type="ECO:0000256" key="1">
    <source>
        <dbReference type="SAM" id="Phobius"/>
    </source>
</evidence>
<evidence type="ECO:0000313" key="3">
    <source>
        <dbReference type="Proteomes" id="UP000243053"/>
    </source>
</evidence>
<accession>A0A1Y5EMR8</accession>
<sequence>MPKLIKPKAIIYGLTLYLTFLSSFSEYPMYLVLSTITFCITTFVAISTWSMFGFVVSTQSDNEKVIYEIKLILVSLLLYTAASLIDLI</sequence>
<organism evidence="2 3">
    <name type="scientific">Colwellia psychrerythraea</name>
    <name type="common">Vibrio psychroerythus</name>
    <dbReference type="NCBI Taxonomy" id="28229"/>
    <lineage>
        <taxon>Bacteria</taxon>
        <taxon>Pseudomonadati</taxon>
        <taxon>Pseudomonadota</taxon>
        <taxon>Gammaproteobacteria</taxon>
        <taxon>Alteromonadales</taxon>
        <taxon>Colwelliaceae</taxon>
        <taxon>Colwellia</taxon>
    </lineage>
</organism>